<keyword evidence="2" id="KW-1185">Reference proteome</keyword>
<organism evidence="1 2">
    <name type="scientific">Gymnopus androsaceus JB14</name>
    <dbReference type="NCBI Taxonomy" id="1447944"/>
    <lineage>
        <taxon>Eukaryota</taxon>
        <taxon>Fungi</taxon>
        <taxon>Dikarya</taxon>
        <taxon>Basidiomycota</taxon>
        <taxon>Agaricomycotina</taxon>
        <taxon>Agaricomycetes</taxon>
        <taxon>Agaricomycetidae</taxon>
        <taxon>Agaricales</taxon>
        <taxon>Marasmiineae</taxon>
        <taxon>Omphalotaceae</taxon>
        <taxon>Gymnopus</taxon>
    </lineage>
</organism>
<accession>A0A6A4GKG4</accession>
<sequence>MEKALETLSGERAPASSEWRTAIRNWGRLEGHYGYENPNGAAWFPSAGRPSIVGWWAQNAKTTSRVPQDKAFGDIVAFESQWWKWWSAINPTWRERGPEGRIVVGGEGEGNFAVLQKPGACGMLSVLICLIWWYERLEDGKECSSWEAAVEDVAWVIEQLEEEKRYDFLHFQRG</sequence>
<dbReference type="AlphaFoldDB" id="A0A6A4GKG4"/>
<dbReference type="EMBL" id="ML769899">
    <property type="protein sequence ID" value="KAE9386232.1"/>
    <property type="molecule type" value="Genomic_DNA"/>
</dbReference>
<dbReference type="Proteomes" id="UP000799118">
    <property type="component" value="Unassembled WGS sequence"/>
</dbReference>
<dbReference type="OrthoDB" id="3250313at2759"/>
<reference evidence="1" key="1">
    <citation type="journal article" date="2019" name="Environ. Microbiol.">
        <title>Fungal ecological strategies reflected in gene transcription - a case study of two litter decomposers.</title>
        <authorList>
            <person name="Barbi F."/>
            <person name="Kohler A."/>
            <person name="Barry K."/>
            <person name="Baskaran P."/>
            <person name="Daum C."/>
            <person name="Fauchery L."/>
            <person name="Ihrmark K."/>
            <person name="Kuo A."/>
            <person name="LaButti K."/>
            <person name="Lipzen A."/>
            <person name="Morin E."/>
            <person name="Grigoriev I.V."/>
            <person name="Henrissat B."/>
            <person name="Lindahl B."/>
            <person name="Martin F."/>
        </authorList>
    </citation>
    <scope>NUCLEOTIDE SEQUENCE</scope>
    <source>
        <strain evidence="1">JB14</strain>
    </source>
</reference>
<protein>
    <submittedName>
        <fullName evidence="1">Uncharacterized protein</fullName>
    </submittedName>
</protein>
<evidence type="ECO:0000313" key="2">
    <source>
        <dbReference type="Proteomes" id="UP000799118"/>
    </source>
</evidence>
<gene>
    <name evidence="1" type="ORF">BT96DRAFT_839553</name>
</gene>
<evidence type="ECO:0000313" key="1">
    <source>
        <dbReference type="EMBL" id="KAE9386232.1"/>
    </source>
</evidence>
<name>A0A6A4GKG4_9AGAR</name>
<proteinExistence type="predicted"/>